<evidence type="ECO:0000256" key="2">
    <source>
        <dbReference type="ARBA" id="ARBA00004829"/>
    </source>
</evidence>
<keyword evidence="6 8" id="KW-0472">Membrane</keyword>
<accession>A0ABV5SU72</accession>
<evidence type="ECO:0000256" key="7">
    <source>
        <dbReference type="ARBA" id="ARBA00023235"/>
    </source>
</evidence>
<keyword evidence="5 8" id="KW-1133">Transmembrane helix</keyword>
<comment type="caution">
    <text evidence="10">The sequence shown here is derived from an EMBL/GenBank/DDBJ whole genome shotgun (WGS) entry which is preliminary data.</text>
</comment>
<keyword evidence="7" id="KW-0413">Isomerase</keyword>
<dbReference type="Proteomes" id="UP001589667">
    <property type="component" value="Unassembled WGS sequence"/>
</dbReference>
<evidence type="ECO:0000259" key="9">
    <source>
        <dbReference type="Pfam" id="PF18916"/>
    </source>
</evidence>
<keyword evidence="11" id="KW-1185">Reference proteome</keyword>
<comment type="subcellular location">
    <subcellularLocation>
        <location evidence="1">Membrane</location>
        <topology evidence="1">Multi-pass membrane protein</topology>
    </subcellularLocation>
</comment>
<comment type="pathway">
    <text evidence="2">Carotenoid biosynthesis.</text>
</comment>
<protein>
    <submittedName>
        <fullName evidence="10">Lycopene cyclase domain-containing protein</fullName>
    </submittedName>
</protein>
<dbReference type="Pfam" id="PF18916">
    <property type="entry name" value="Lycopene_cyc"/>
    <property type="match status" value="1"/>
</dbReference>
<dbReference type="RefSeq" id="WP_157425510.1">
    <property type="nucleotide sequence ID" value="NZ_BAAANI010000003.1"/>
</dbReference>
<dbReference type="EMBL" id="JBHMBL010000003">
    <property type="protein sequence ID" value="MFB9643757.1"/>
    <property type="molecule type" value="Genomic_DNA"/>
</dbReference>
<evidence type="ECO:0000256" key="1">
    <source>
        <dbReference type="ARBA" id="ARBA00004141"/>
    </source>
</evidence>
<feature type="domain" description="Lycopene cyclase" evidence="9">
    <location>
        <begin position="3"/>
        <end position="87"/>
    </location>
</feature>
<keyword evidence="4" id="KW-0125">Carotenoid biosynthesis</keyword>
<evidence type="ECO:0000256" key="5">
    <source>
        <dbReference type="ARBA" id="ARBA00022989"/>
    </source>
</evidence>
<feature type="transmembrane region" description="Helical" evidence="8">
    <location>
        <begin position="29"/>
        <end position="57"/>
    </location>
</feature>
<evidence type="ECO:0000313" key="10">
    <source>
        <dbReference type="EMBL" id="MFB9643757.1"/>
    </source>
</evidence>
<dbReference type="InterPro" id="IPR017825">
    <property type="entry name" value="Lycopene_cyclase_dom"/>
</dbReference>
<gene>
    <name evidence="10" type="ORF">ACFFQV_15795</name>
</gene>
<evidence type="ECO:0000256" key="4">
    <source>
        <dbReference type="ARBA" id="ARBA00022746"/>
    </source>
</evidence>
<evidence type="ECO:0000313" key="11">
    <source>
        <dbReference type="Proteomes" id="UP001589667"/>
    </source>
</evidence>
<proteinExistence type="predicted"/>
<name>A0ABV5SU72_9MICO</name>
<reference evidence="10 11" key="1">
    <citation type="submission" date="2024-09" db="EMBL/GenBank/DDBJ databases">
        <authorList>
            <person name="Sun Q."/>
            <person name="Mori K."/>
        </authorList>
    </citation>
    <scope>NUCLEOTIDE SEQUENCE [LARGE SCALE GENOMIC DNA]</scope>
    <source>
        <strain evidence="10 11">JCM 14321</strain>
    </source>
</reference>
<sequence>MSYALLSLPFLAVAALVAALGWRRAPRGHLRALVLTAIALVVLTAVFDTIMIATGLFGYSDARIWGVRIGLAPIEDFAYPIAGVLLLSGLWNLLAPTEADHAD</sequence>
<dbReference type="NCBIfam" id="TIGR03462">
    <property type="entry name" value="CarR_dom_SF"/>
    <property type="match status" value="1"/>
</dbReference>
<keyword evidence="3 8" id="KW-0812">Transmembrane</keyword>
<organism evidence="10 11">
    <name type="scientific">Agromyces lapidis</name>
    <dbReference type="NCBI Taxonomy" id="279574"/>
    <lineage>
        <taxon>Bacteria</taxon>
        <taxon>Bacillati</taxon>
        <taxon>Actinomycetota</taxon>
        <taxon>Actinomycetes</taxon>
        <taxon>Micrococcales</taxon>
        <taxon>Microbacteriaceae</taxon>
        <taxon>Agromyces</taxon>
    </lineage>
</organism>
<evidence type="ECO:0000256" key="6">
    <source>
        <dbReference type="ARBA" id="ARBA00023136"/>
    </source>
</evidence>
<evidence type="ECO:0000256" key="3">
    <source>
        <dbReference type="ARBA" id="ARBA00022692"/>
    </source>
</evidence>
<feature type="transmembrane region" description="Helical" evidence="8">
    <location>
        <begin position="77"/>
        <end position="94"/>
    </location>
</feature>
<evidence type="ECO:0000256" key="8">
    <source>
        <dbReference type="SAM" id="Phobius"/>
    </source>
</evidence>